<sequence length="82" mass="9767">MLKATSLASKSCRRARFWRPETGKKLARGPPPGRRLARLRRELRDPRVRDEIRREAALLSRHPEDEVINDWIEAAYDWDSWK</sequence>
<organism evidence="2 3">
    <name type="scientific">Bradyrhizobium sediminis</name>
    <dbReference type="NCBI Taxonomy" id="2840469"/>
    <lineage>
        <taxon>Bacteria</taxon>
        <taxon>Pseudomonadati</taxon>
        <taxon>Pseudomonadota</taxon>
        <taxon>Alphaproteobacteria</taxon>
        <taxon>Hyphomicrobiales</taxon>
        <taxon>Nitrobacteraceae</taxon>
        <taxon>Bradyrhizobium</taxon>
    </lineage>
</organism>
<evidence type="ECO:0000313" key="2">
    <source>
        <dbReference type="EMBL" id="QWG15936.1"/>
    </source>
</evidence>
<dbReference type="AlphaFoldDB" id="A0A975NK05"/>
<evidence type="ECO:0000256" key="1">
    <source>
        <dbReference type="SAM" id="MobiDB-lite"/>
    </source>
</evidence>
<feature type="region of interest" description="Disordered" evidence="1">
    <location>
        <begin position="20"/>
        <end position="40"/>
    </location>
</feature>
<dbReference type="InterPro" id="IPR021558">
    <property type="entry name" value="MazE-like"/>
</dbReference>
<dbReference type="EMBL" id="CP076134">
    <property type="protein sequence ID" value="QWG15936.1"/>
    <property type="molecule type" value="Genomic_DNA"/>
</dbReference>
<accession>A0A975NK05</accession>
<dbReference type="Proteomes" id="UP000680839">
    <property type="component" value="Chromosome"/>
</dbReference>
<name>A0A975NK05_9BRAD</name>
<dbReference type="Pfam" id="PF11455">
    <property type="entry name" value="MazE-like"/>
    <property type="match status" value="1"/>
</dbReference>
<evidence type="ECO:0000313" key="3">
    <source>
        <dbReference type="Proteomes" id="UP000680839"/>
    </source>
</evidence>
<proteinExistence type="predicted"/>
<reference evidence="2" key="1">
    <citation type="submission" date="2021-06" db="EMBL/GenBank/DDBJ databases">
        <title>Bradyrhizobium sp. S2-20-1 Genome sequencing.</title>
        <authorList>
            <person name="Jin L."/>
        </authorList>
    </citation>
    <scope>NUCLEOTIDE SEQUENCE</scope>
    <source>
        <strain evidence="2">S2-20-1</strain>
    </source>
</reference>
<gene>
    <name evidence="2" type="ORF">KMZ29_25175</name>
</gene>
<protein>
    <submittedName>
        <fullName evidence="2">Antitoxin MazE family protein</fullName>
    </submittedName>
</protein>
<dbReference type="RefSeq" id="WP_215624406.1">
    <property type="nucleotide sequence ID" value="NZ_CP076134.1"/>
</dbReference>